<dbReference type="InterPro" id="IPR022383">
    <property type="entry name" value="Lactate/malate_DH_C"/>
</dbReference>
<evidence type="ECO:0000256" key="6">
    <source>
        <dbReference type="ARBA" id="ARBA00023027"/>
    </source>
</evidence>
<comment type="caution">
    <text evidence="14">The sequence shown here is derived from an EMBL/GenBank/DDBJ whole genome shotgun (WGS) entry which is preliminary data.</text>
</comment>
<dbReference type="PRINTS" id="PR00086">
    <property type="entry name" value="LLDHDRGNASE"/>
</dbReference>
<evidence type="ECO:0000259" key="13">
    <source>
        <dbReference type="Pfam" id="PF02866"/>
    </source>
</evidence>
<gene>
    <name evidence="14" type="ORF">CUJ86_08915</name>
</gene>
<dbReference type="AlphaFoldDB" id="A0A483CMC3"/>
<dbReference type="GO" id="GO:0006089">
    <property type="term" value="P:lactate metabolic process"/>
    <property type="evidence" value="ECO:0007669"/>
    <property type="project" value="TreeGrafter"/>
</dbReference>
<evidence type="ECO:0000256" key="3">
    <source>
        <dbReference type="ARBA" id="ARBA00012995"/>
    </source>
</evidence>
<feature type="active site" description="Proton acceptor" evidence="8">
    <location>
        <position position="164"/>
    </location>
</feature>
<dbReference type="InterPro" id="IPR015955">
    <property type="entry name" value="Lactate_DH/Glyco_Ohase_4_C"/>
</dbReference>
<feature type="binding site" evidence="10">
    <location>
        <position position="33"/>
    </location>
    <ligand>
        <name>NAD(+)</name>
        <dbReference type="ChEBI" id="CHEBI:57540"/>
    </ligand>
</feature>
<feature type="domain" description="Lactate/malate dehydrogenase N-terminal" evidence="12">
    <location>
        <begin position="4"/>
        <end position="135"/>
    </location>
</feature>
<name>A0A483CMC3_9EURY</name>
<feature type="binding site" evidence="9">
    <location>
        <position position="113"/>
    </location>
    <ligand>
        <name>substrate</name>
    </ligand>
</feature>
<evidence type="ECO:0000256" key="10">
    <source>
        <dbReference type="PIRSR" id="PIRSR000102-3"/>
    </source>
</evidence>
<keyword evidence="6 10" id="KW-0520">NAD</keyword>
<feature type="binding site" evidence="10">
    <location>
        <begin position="8"/>
        <end position="13"/>
    </location>
    <ligand>
        <name>NAD(+)</name>
        <dbReference type="ChEBI" id="CHEBI:57540"/>
    </ligand>
</feature>
<evidence type="ECO:0000313" key="14">
    <source>
        <dbReference type="EMBL" id="TAJ44139.1"/>
    </source>
</evidence>
<dbReference type="Pfam" id="PF02866">
    <property type="entry name" value="Ldh_1_C"/>
    <property type="match status" value="1"/>
</dbReference>
<dbReference type="Proteomes" id="UP000292580">
    <property type="component" value="Unassembled WGS sequence"/>
</dbReference>
<dbReference type="InterPro" id="IPR001236">
    <property type="entry name" value="Lactate/malate_DH_N"/>
</dbReference>
<feature type="domain" description="Lactate/malate dehydrogenase C-terminal" evidence="13">
    <location>
        <begin position="140"/>
        <end position="283"/>
    </location>
</feature>
<dbReference type="PANTHER" id="PTHR43128:SF16">
    <property type="entry name" value="L-LACTATE DEHYDROGENASE"/>
    <property type="match status" value="1"/>
</dbReference>
<sequence>MTSLAVIGTGRVGGEVAFLSAALGLFDEIVVCDAVKPLERAQVLDLSHAAYDVTVETDPLLMRDADVCVFAAGRPRSPDTKTRADLLSANIPVLDDCCRHLPSFGGVLITITNPMDMNNYYLHRCLDLEPSRCIGFGGQLDSARFGCRIAAEGIGGTATVLGEHGEHQVPVFSRLDTPVPEGQREEILRFLQGASMEVIRGKGGTVFGPAAHVVRLIEAVLGRRSSEVIPCSCIVDGEYGYSGLSIGLPAMIGKEGITRIVEWDLDAWERRKLDEAAMFLQEICRDLDV</sequence>
<dbReference type="OrthoDB" id="2596at2157"/>
<dbReference type="GO" id="GO:0006099">
    <property type="term" value="P:tricarboxylic acid cycle"/>
    <property type="evidence" value="ECO:0007669"/>
    <property type="project" value="UniProtKB-KW"/>
</dbReference>
<dbReference type="PIRSF" id="PIRSF000102">
    <property type="entry name" value="Lac_mal_DH"/>
    <property type="match status" value="1"/>
</dbReference>
<evidence type="ECO:0000259" key="12">
    <source>
        <dbReference type="Pfam" id="PF00056"/>
    </source>
</evidence>
<evidence type="ECO:0000256" key="11">
    <source>
        <dbReference type="RuleBase" id="RU003369"/>
    </source>
</evidence>
<keyword evidence="5 11" id="KW-0560">Oxidoreductase</keyword>
<feature type="binding site" evidence="10">
    <location>
        <position position="90"/>
    </location>
    <ligand>
        <name>NAD(+)</name>
        <dbReference type="ChEBI" id="CHEBI:57540"/>
    </ligand>
</feature>
<dbReference type="GO" id="GO:0030060">
    <property type="term" value="F:L-malate dehydrogenase (NAD+) activity"/>
    <property type="evidence" value="ECO:0007669"/>
    <property type="project" value="UniProtKB-EC"/>
</dbReference>
<dbReference type="SUPFAM" id="SSF56327">
    <property type="entry name" value="LDH C-terminal domain-like"/>
    <property type="match status" value="1"/>
</dbReference>
<evidence type="ECO:0000256" key="2">
    <source>
        <dbReference type="ARBA" id="ARBA00008104"/>
    </source>
</evidence>
<evidence type="ECO:0000256" key="9">
    <source>
        <dbReference type="PIRSR" id="PIRSR000102-2"/>
    </source>
</evidence>
<feature type="binding site" evidence="9">
    <location>
        <position position="83"/>
    </location>
    <ligand>
        <name>substrate</name>
    </ligand>
</feature>
<dbReference type="Pfam" id="PF00056">
    <property type="entry name" value="Ldh_1_N"/>
    <property type="match status" value="1"/>
</dbReference>
<feature type="binding site" evidence="10">
    <location>
        <begin position="111"/>
        <end position="113"/>
    </location>
    <ligand>
        <name>NAD(+)</name>
        <dbReference type="ChEBI" id="CHEBI:57540"/>
    </ligand>
</feature>
<comment type="catalytic activity">
    <reaction evidence="7">
        <text>(S)-malate + NAD(+) = oxaloacetate + NADH + H(+)</text>
        <dbReference type="Rhea" id="RHEA:21432"/>
        <dbReference type="ChEBI" id="CHEBI:15378"/>
        <dbReference type="ChEBI" id="CHEBI:15589"/>
        <dbReference type="ChEBI" id="CHEBI:16452"/>
        <dbReference type="ChEBI" id="CHEBI:57540"/>
        <dbReference type="ChEBI" id="CHEBI:57945"/>
        <dbReference type="EC" id="1.1.1.37"/>
    </reaction>
</comment>
<dbReference type="SUPFAM" id="SSF51735">
    <property type="entry name" value="NAD(P)-binding Rossmann-fold domains"/>
    <property type="match status" value="1"/>
</dbReference>
<reference evidence="14 15" key="1">
    <citation type="submission" date="2017-11" db="EMBL/GenBank/DDBJ databases">
        <title>Isolation and Characterization of Methanofollis Species from Methane Seep Offshore SW Taiwan.</title>
        <authorList>
            <person name="Teng N.-H."/>
            <person name="Lai M.-C."/>
            <person name="Chen S.-C."/>
        </authorList>
    </citation>
    <scope>NUCLEOTIDE SEQUENCE [LARGE SCALE GENOMIC DNA]</scope>
    <source>
        <strain evidence="14 15">FWC-SCC2</strain>
    </source>
</reference>
<protein>
    <recommendedName>
        <fullName evidence="3">malate dehydrogenase</fullName>
        <ecNumber evidence="3">1.1.1.37</ecNumber>
    </recommendedName>
</protein>
<comment type="similarity">
    <text evidence="2 11">Belongs to the LDH/MDH superfamily.</text>
</comment>
<dbReference type="EMBL" id="PGCL01000003">
    <property type="protein sequence ID" value="TAJ44139.1"/>
    <property type="molecule type" value="Genomic_DNA"/>
</dbReference>
<dbReference type="Gene3D" id="3.40.50.720">
    <property type="entry name" value="NAD(P)-binding Rossmann-like Domain"/>
    <property type="match status" value="1"/>
</dbReference>
<feature type="binding site" evidence="9">
    <location>
        <position position="144"/>
    </location>
    <ligand>
        <name>substrate</name>
    </ligand>
</feature>
<dbReference type="InterPro" id="IPR036291">
    <property type="entry name" value="NAD(P)-bd_dom_sf"/>
</dbReference>
<evidence type="ECO:0000256" key="8">
    <source>
        <dbReference type="PIRSR" id="PIRSR000102-1"/>
    </source>
</evidence>
<dbReference type="RefSeq" id="WP_130647207.1">
    <property type="nucleotide sequence ID" value="NZ_PGCL01000003.1"/>
</dbReference>
<dbReference type="Gene3D" id="3.90.110.10">
    <property type="entry name" value="Lactate dehydrogenase/glycoside hydrolase, family 4, C-terminal"/>
    <property type="match status" value="1"/>
</dbReference>
<feature type="binding site" evidence="9">
    <location>
        <position position="76"/>
    </location>
    <ligand>
        <name>substrate</name>
    </ligand>
</feature>
<evidence type="ECO:0000256" key="5">
    <source>
        <dbReference type="ARBA" id="ARBA00023002"/>
    </source>
</evidence>
<dbReference type="GO" id="GO:0004459">
    <property type="term" value="F:L-lactate dehydrogenase (NAD+) activity"/>
    <property type="evidence" value="ECO:0007669"/>
    <property type="project" value="TreeGrafter"/>
</dbReference>
<keyword evidence="15" id="KW-1185">Reference proteome</keyword>
<organism evidence="14 15">
    <name type="scientific">Methanofollis fontis</name>
    <dbReference type="NCBI Taxonomy" id="2052832"/>
    <lineage>
        <taxon>Archaea</taxon>
        <taxon>Methanobacteriati</taxon>
        <taxon>Methanobacteriota</taxon>
        <taxon>Stenosarchaea group</taxon>
        <taxon>Methanomicrobia</taxon>
        <taxon>Methanomicrobiales</taxon>
        <taxon>Methanomicrobiaceae</taxon>
        <taxon>Methanofollis</taxon>
    </lineage>
</organism>
<evidence type="ECO:0000313" key="15">
    <source>
        <dbReference type="Proteomes" id="UP000292580"/>
    </source>
</evidence>
<keyword evidence="4" id="KW-0816">Tricarboxylic acid cycle</keyword>
<dbReference type="InterPro" id="IPR001557">
    <property type="entry name" value="L-lactate/malate_DH"/>
</dbReference>
<evidence type="ECO:0000256" key="4">
    <source>
        <dbReference type="ARBA" id="ARBA00022532"/>
    </source>
</evidence>
<evidence type="ECO:0000256" key="1">
    <source>
        <dbReference type="ARBA" id="ARBA00003966"/>
    </source>
</evidence>
<comment type="function">
    <text evidence="1">Catalyzes the reversible oxidation of malate to oxaloacetate.</text>
</comment>
<proteinExistence type="inferred from homology"/>
<evidence type="ECO:0000256" key="7">
    <source>
        <dbReference type="ARBA" id="ARBA00048313"/>
    </source>
</evidence>
<dbReference type="EC" id="1.1.1.37" evidence="3"/>
<dbReference type="PANTHER" id="PTHR43128">
    <property type="entry name" value="L-2-HYDROXYCARBOXYLATE DEHYDROGENASE (NAD(P)(+))"/>
    <property type="match status" value="1"/>
</dbReference>
<accession>A0A483CMC3</accession>